<evidence type="ECO:0000256" key="1">
    <source>
        <dbReference type="ARBA" id="ARBA00005323"/>
    </source>
</evidence>
<dbReference type="InterPro" id="IPR001608">
    <property type="entry name" value="Ala_racemase_N"/>
</dbReference>
<dbReference type="InterPro" id="IPR051466">
    <property type="entry name" value="D-amino_acid_metab_enzyme"/>
</dbReference>
<dbReference type="Gene3D" id="3.20.20.10">
    <property type="entry name" value="Alanine racemase"/>
    <property type="match status" value="1"/>
</dbReference>
<dbReference type="Gene3D" id="2.40.37.20">
    <property type="entry name" value="D-serine dehydratase-like domain"/>
    <property type="match status" value="1"/>
</dbReference>
<sequence length="417" mass="44281">MSTVRLQHPEAVVDVTTKGWRVEAPLTAERVRREHPRLADLGVSWPLATLDADALDHNVATMARVCTGAGVLVAPHLKTHMSAPLLQLQLDAGAWGPTVATPAQARVAFSWGCPAVLLANELVDAFDASDLLHRARLADGVLWCYVDSRRGVQVLAEALAARPQVRRHLGVLVELGAAGARTGVRGTTEALALARTAASHGLPLVGTAGYEGAVTATTDVHGLAAAAAFVDALRDLAAAMVAERLVATPPVVSVGGSSYLDVVLQRLPLPLPDGSRVRGVVRSGAYLSHDHGMYARSDPWRRMRPAAALRPALDVRGQVLSVPEPGLALLGLGRRDVGFDQDLPLPLTVHDGPEVRPATGRVTALNDQHAFLREEARVQVGEVVTLGISHPCTLFDKWRVLPVLRSGRVVDLVATVF</sequence>
<dbReference type="InterPro" id="IPR042208">
    <property type="entry name" value="D-ser_dehydrat-like_sf"/>
</dbReference>
<evidence type="ECO:0000313" key="5">
    <source>
        <dbReference type="Proteomes" id="UP000198546"/>
    </source>
</evidence>
<organism evidence="4 5">
    <name type="scientific">Auraticoccus monumenti</name>
    <dbReference type="NCBI Taxonomy" id="675864"/>
    <lineage>
        <taxon>Bacteria</taxon>
        <taxon>Bacillati</taxon>
        <taxon>Actinomycetota</taxon>
        <taxon>Actinomycetes</taxon>
        <taxon>Propionibacteriales</taxon>
        <taxon>Propionibacteriaceae</taxon>
        <taxon>Auraticoccus</taxon>
    </lineage>
</organism>
<dbReference type="GO" id="GO:0016829">
    <property type="term" value="F:lyase activity"/>
    <property type="evidence" value="ECO:0007669"/>
    <property type="project" value="UniProtKB-KW"/>
</dbReference>
<dbReference type="SUPFAM" id="SSF51419">
    <property type="entry name" value="PLP-binding barrel"/>
    <property type="match status" value="1"/>
</dbReference>
<dbReference type="AlphaFoldDB" id="A0A1G7ETN4"/>
<keyword evidence="5" id="KW-1185">Reference proteome</keyword>
<dbReference type="RefSeq" id="WP_090595964.1">
    <property type="nucleotide sequence ID" value="NZ_LT629688.1"/>
</dbReference>
<dbReference type="OrthoDB" id="9811417at2"/>
<name>A0A1G7ETN4_9ACTN</name>
<dbReference type="PANTHER" id="PTHR28004:SF8">
    <property type="entry name" value="D-SERINE DEAMINASE"/>
    <property type="match status" value="1"/>
</dbReference>
<comment type="similarity">
    <text evidence="1">Belongs to the DSD1 family.</text>
</comment>
<dbReference type="PANTHER" id="PTHR28004">
    <property type="entry name" value="ZGC:162816-RELATED"/>
    <property type="match status" value="1"/>
</dbReference>
<proteinExistence type="inferred from homology"/>
<evidence type="ECO:0000259" key="3">
    <source>
        <dbReference type="SMART" id="SM01119"/>
    </source>
</evidence>
<dbReference type="Proteomes" id="UP000198546">
    <property type="component" value="Chromosome i"/>
</dbReference>
<protein>
    <submittedName>
        <fullName evidence="4">D-serine deaminase, pyridoxal phosphate-dependent</fullName>
    </submittedName>
</protein>
<dbReference type="Pfam" id="PF14031">
    <property type="entry name" value="D-ser_dehydrat"/>
    <property type="match status" value="1"/>
</dbReference>
<dbReference type="InterPro" id="IPR029066">
    <property type="entry name" value="PLP-binding_barrel"/>
</dbReference>
<feature type="domain" description="D-serine dehydratase-like" evidence="3">
    <location>
        <begin position="312"/>
        <end position="405"/>
    </location>
</feature>
<reference evidence="4 5" key="1">
    <citation type="submission" date="2016-10" db="EMBL/GenBank/DDBJ databases">
        <authorList>
            <person name="de Groot N.N."/>
        </authorList>
    </citation>
    <scope>NUCLEOTIDE SEQUENCE [LARGE SCALE GENOMIC DNA]</scope>
    <source>
        <strain evidence="4 5">MON 2.2</strain>
    </source>
</reference>
<evidence type="ECO:0000256" key="2">
    <source>
        <dbReference type="ARBA" id="ARBA00023239"/>
    </source>
</evidence>
<accession>A0A1G7ETN4</accession>
<evidence type="ECO:0000313" key="4">
    <source>
        <dbReference type="EMBL" id="SDE66846.1"/>
    </source>
</evidence>
<dbReference type="Pfam" id="PF01168">
    <property type="entry name" value="Ala_racemase_N"/>
    <property type="match status" value="1"/>
</dbReference>
<dbReference type="EMBL" id="LT629688">
    <property type="protein sequence ID" value="SDE66846.1"/>
    <property type="molecule type" value="Genomic_DNA"/>
</dbReference>
<gene>
    <name evidence="4" type="ORF">SAMN04489747_4037</name>
</gene>
<dbReference type="InterPro" id="IPR026956">
    <property type="entry name" value="D-ser_dehydrat-like_dom"/>
</dbReference>
<dbReference type="STRING" id="675864.SAMN04489747_4037"/>
<keyword evidence="2" id="KW-0456">Lyase</keyword>
<dbReference type="SMART" id="SM01119">
    <property type="entry name" value="D-ser_dehydrat"/>
    <property type="match status" value="1"/>
</dbReference>